<evidence type="ECO:0000256" key="2">
    <source>
        <dbReference type="ARBA" id="ARBA00009477"/>
    </source>
</evidence>
<proteinExistence type="inferred from homology"/>
<protein>
    <submittedName>
        <fullName evidence="10">MexX family efflux pump subunit</fullName>
    </submittedName>
</protein>
<dbReference type="InterPro" id="IPR058626">
    <property type="entry name" value="MdtA-like_b-barrel"/>
</dbReference>
<reference evidence="10" key="1">
    <citation type="journal article" date="2014" name="Int. J. Syst. Evol. Microbiol.">
        <title>Complete genome of a new Firmicutes species belonging to the dominant human colonic microbiota ('Ruminococcus bicirculans') reveals two chromosomes and a selective capacity to utilize plant glucans.</title>
        <authorList>
            <consortium name="NISC Comparative Sequencing Program"/>
            <person name="Wegmann U."/>
            <person name="Louis P."/>
            <person name="Goesmann A."/>
            <person name="Henrissat B."/>
            <person name="Duncan S.H."/>
            <person name="Flint H.J."/>
        </authorList>
    </citation>
    <scope>NUCLEOTIDE SEQUENCE</scope>
    <source>
        <strain evidence="10">VKM B-1499</strain>
    </source>
</reference>
<dbReference type="InterPro" id="IPR058627">
    <property type="entry name" value="MdtA-like_C"/>
</dbReference>
<dbReference type="SUPFAM" id="SSF111369">
    <property type="entry name" value="HlyD-like secretion proteins"/>
    <property type="match status" value="1"/>
</dbReference>
<feature type="domain" description="Multidrug resistance protein MdtA-like barrel-sandwich hybrid" evidence="7">
    <location>
        <begin position="56"/>
        <end position="198"/>
    </location>
</feature>
<dbReference type="Pfam" id="PF25917">
    <property type="entry name" value="BSH_RND"/>
    <property type="match status" value="1"/>
</dbReference>
<dbReference type="Proteomes" id="UP001143509">
    <property type="component" value="Unassembled WGS sequence"/>
</dbReference>
<dbReference type="InterPro" id="IPR058625">
    <property type="entry name" value="MdtA-like_BSH"/>
</dbReference>
<evidence type="ECO:0000256" key="3">
    <source>
        <dbReference type="SAM" id="Coils"/>
    </source>
</evidence>
<dbReference type="Pfam" id="PF25944">
    <property type="entry name" value="Beta-barrel_RND"/>
    <property type="match status" value="1"/>
</dbReference>
<dbReference type="Gene3D" id="1.10.287.470">
    <property type="entry name" value="Helix hairpin bin"/>
    <property type="match status" value="1"/>
</dbReference>
<dbReference type="PANTHER" id="PTHR30158">
    <property type="entry name" value="ACRA/E-RELATED COMPONENT OF DRUG EFFLUX TRANSPORTER"/>
    <property type="match status" value="1"/>
</dbReference>
<dbReference type="Pfam" id="PF25876">
    <property type="entry name" value="HH_MFP_RND"/>
    <property type="match status" value="1"/>
</dbReference>
<feature type="signal peptide" evidence="5">
    <location>
        <begin position="1"/>
        <end position="21"/>
    </location>
</feature>
<feature type="region of interest" description="Disordered" evidence="4">
    <location>
        <begin position="362"/>
        <end position="387"/>
    </location>
</feature>
<comment type="caution">
    <text evidence="10">The sequence shown here is derived from an EMBL/GenBank/DDBJ whole genome shotgun (WGS) entry which is preliminary data.</text>
</comment>
<evidence type="ECO:0000256" key="4">
    <source>
        <dbReference type="SAM" id="MobiDB-lite"/>
    </source>
</evidence>
<feature type="domain" description="Multidrug resistance protein MdtA-like beta-barrel" evidence="8">
    <location>
        <begin position="203"/>
        <end position="290"/>
    </location>
</feature>
<dbReference type="RefSeq" id="WP_271164535.1">
    <property type="nucleotide sequence ID" value="NZ_BSFD01000002.1"/>
</dbReference>
<keyword evidence="11" id="KW-1185">Reference proteome</keyword>
<feature type="domain" description="Multidrug resistance protein MdtA-like alpha-helical hairpin" evidence="6">
    <location>
        <begin position="96"/>
        <end position="164"/>
    </location>
</feature>
<dbReference type="NCBIfam" id="TIGR01730">
    <property type="entry name" value="RND_mfp"/>
    <property type="match status" value="1"/>
</dbReference>
<feature type="chain" id="PRO_5045080162" evidence="5">
    <location>
        <begin position="22"/>
        <end position="387"/>
    </location>
</feature>
<comment type="similarity">
    <text evidence="2">Belongs to the membrane fusion protein (MFP) (TC 8.A.1) family.</text>
</comment>
<evidence type="ECO:0000259" key="8">
    <source>
        <dbReference type="Pfam" id="PF25944"/>
    </source>
</evidence>
<evidence type="ECO:0000259" key="9">
    <source>
        <dbReference type="Pfam" id="PF25967"/>
    </source>
</evidence>
<feature type="domain" description="Multidrug resistance protein MdtA-like C-terminal permuted SH3" evidence="9">
    <location>
        <begin position="295"/>
        <end position="356"/>
    </location>
</feature>
<dbReference type="PANTHER" id="PTHR30158:SF3">
    <property type="entry name" value="MULTIDRUG EFFLUX PUMP SUBUNIT ACRA-RELATED"/>
    <property type="match status" value="1"/>
</dbReference>
<dbReference type="Gene3D" id="2.40.30.170">
    <property type="match status" value="1"/>
</dbReference>
<evidence type="ECO:0000313" key="10">
    <source>
        <dbReference type="EMBL" id="GLK48306.1"/>
    </source>
</evidence>
<keyword evidence="5" id="KW-0732">Signal</keyword>
<dbReference type="Gene3D" id="2.40.50.100">
    <property type="match status" value="1"/>
</dbReference>
<dbReference type="InterPro" id="IPR058624">
    <property type="entry name" value="MdtA-like_HH"/>
</dbReference>
<organism evidence="10 11">
    <name type="scientific">Brevundimonas intermedia</name>
    <dbReference type="NCBI Taxonomy" id="74315"/>
    <lineage>
        <taxon>Bacteria</taxon>
        <taxon>Pseudomonadati</taxon>
        <taxon>Pseudomonadota</taxon>
        <taxon>Alphaproteobacteria</taxon>
        <taxon>Caulobacterales</taxon>
        <taxon>Caulobacteraceae</taxon>
        <taxon>Brevundimonas</taxon>
    </lineage>
</organism>
<comment type="subcellular location">
    <subcellularLocation>
        <location evidence="1">Cell envelope</location>
    </subcellularLocation>
</comment>
<dbReference type="PROSITE" id="PS51257">
    <property type="entry name" value="PROKAR_LIPOPROTEIN"/>
    <property type="match status" value="1"/>
</dbReference>
<dbReference type="Pfam" id="PF25967">
    <property type="entry name" value="RND-MFP_C"/>
    <property type="match status" value="1"/>
</dbReference>
<gene>
    <name evidence="10" type="primary">acrA</name>
    <name evidence="10" type="ORF">GCM10017620_12790</name>
</gene>
<evidence type="ECO:0000259" key="6">
    <source>
        <dbReference type="Pfam" id="PF25876"/>
    </source>
</evidence>
<sequence length="387" mass="40253">MKVVAPAMGLALLLASCSSQPQQPTAGPPQVSVVTIKISPITLTTELPGRISAAETSEVRPQVNGLVTARLFEEGDYVRAGQALYRIDAAPYEAQVASAQASLARARAAVASTAGLARRYQELVKINGVSQQELEDAQTSAQQAEADVQAQVAALRTAQIDLARTTVRAPISGRIGRSSFTVGALVTASQASPLATIQRIDRVYVDIPQSSADLLKLRQQIASGALSRDANGARVKLVLEDGSTYGQDGTLQFADVTVDADTGSQNIRAIFNNPDGLLLPGMFARAVLVEGSTSNAILAPQRAVSRDAKGGASVMVVGADGKLQPRPITTNRTVGQDWMVTSGLQPGDRVVVEGAQNLMPGTPVKASPYQAVGAPSGKPAQTSAQAH</sequence>
<evidence type="ECO:0000256" key="5">
    <source>
        <dbReference type="SAM" id="SignalP"/>
    </source>
</evidence>
<dbReference type="EMBL" id="BSFD01000002">
    <property type="protein sequence ID" value="GLK48306.1"/>
    <property type="molecule type" value="Genomic_DNA"/>
</dbReference>
<accession>A0ABQ5T6U6</accession>
<feature type="coiled-coil region" evidence="3">
    <location>
        <begin position="127"/>
        <end position="154"/>
    </location>
</feature>
<evidence type="ECO:0000313" key="11">
    <source>
        <dbReference type="Proteomes" id="UP001143509"/>
    </source>
</evidence>
<reference evidence="10" key="2">
    <citation type="submission" date="2023-01" db="EMBL/GenBank/DDBJ databases">
        <authorList>
            <person name="Sun Q."/>
            <person name="Evtushenko L."/>
        </authorList>
    </citation>
    <scope>NUCLEOTIDE SEQUENCE</scope>
    <source>
        <strain evidence="10">VKM B-1499</strain>
    </source>
</reference>
<dbReference type="Gene3D" id="2.40.420.20">
    <property type="match status" value="1"/>
</dbReference>
<evidence type="ECO:0000256" key="1">
    <source>
        <dbReference type="ARBA" id="ARBA00004196"/>
    </source>
</evidence>
<name>A0ABQ5T6U6_9CAUL</name>
<keyword evidence="3" id="KW-0175">Coiled coil</keyword>
<evidence type="ECO:0000259" key="7">
    <source>
        <dbReference type="Pfam" id="PF25917"/>
    </source>
</evidence>
<dbReference type="InterPro" id="IPR006143">
    <property type="entry name" value="RND_pump_MFP"/>
</dbReference>